<proteinExistence type="predicted"/>
<protein>
    <submittedName>
        <fullName evidence="1">Uncharacterized protein</fullName>
    </submittedName>
</protein>
<keyword evidence="2" id="KW-1185">Reference proteome</keyword>
<sequence length="63" mass="7496">MNTNNIQKENGQTQCCIDFCQTIYHIDDQEVVNKYKCNQAAFSAYDMWRIRRSARQFSIKTNL</sequence>
<dbReference type="Proteomes" id="UP000077177">
    <property type="component" value="Chromosome"/>
</dbReference>
<evidence type="ECO:0000313" key="2">
    <source>
        <dbReference type="Proteomes" id="UP000077177"/>
    </source>
</evidence>
<name>A0A172TV79_9BACT</name>
<gene>
    <name evidence="1" type="ORF">SY85_10555</name>
</gene>
<dbReference type="EMBL" id="CP011390">
    <property type="protein sequence ID" value="ANE50878.1"/>
    <property type="molecule type" value="Genomic_DNA"/>
</dbReference>
<accession>A0A172TV79</accession>
<reference evidence="2" key="1">
    <citation type="submission" date="2015-01" db="EMBL/GenBank/DDBJ databases">
        <title>Flavisolibacter sp./LCS9/ whole genome sequencing.</title>
        <authorList>
            <person name="Kim M.K."/>
            <person name="Srinivasan S."/>
            <person name="Lee J.-J."/>
        </authorList>
    </citation>
    <scope>NUCLEOTIDE SEQUENCE [LARGE SCALE GENOMIC DNA]</scope>
    <source>
        <strain evidence="2">LCS9</strain>
    </source>
</reference>
<dbReference type="AlphaFoldDB" id="A0A172TV79"/>
<reference evidence="1 2" key="2">
    <citation type="journal article" date="2016" name="Int. J. Syst. Evol. Microbiol.">
        <title>Flavisolibacter tropicus sp. nov., isolated from tropical soil.</title>
        <authorList>
            <person name="Lee J.J."/>
            <person name="Kang M.S."/>
            <person name="Kim G.S."/>
            <person name="Lee C.S."/>
            <person name="Lim S."/>
            <person name="Lee J."/>
            <person name="Roh S.H."/>
            <person name="Kang H."/>
            <person name="Ha J.M."/>
            <person name="Bae S."/>
            <person name="Jung H.Y."/>
            <person name="Kim M.K."/>
        </authorList>
    </citation>
    <scope>NUCLEOTIDE SEQUENCE [LARGE SCALE GENOMIC DNA]</scope>
    <source>
        <strain evidence="1 2">LCS9</strain>
    </source>
</reference>
<organism evidence="1 2">
    <name type="scientific">Flavisolibacter tropicus</name>
    <dbReference type="NCBI Taxonomy" id="1492898"/>
    <lineage>
        <taxon>Bacteria</taxon>
        <taxon>Pseudomonadati</taxon>
        <taxon>Bacteroidota</taxon>
        <taxon>Chitinophagia</taxon>
        <taxon>Chitinophagales</taxon>
        <taxon>Chitinophagaceae</taxon>
        <taxon>Flavisolibacter</taxon>
    </lineage>
</organism>
<dbReference type="STRING" id="1492898.SY85_10555"/>
<dbReference type="KEGG" id="fla:SY85_10555"/>
<evidence type="ECO:0000313" key="1">
    <source>
        <dbReference type="EMBL" id="ANE50878.1"/>
    </source>
</evidence>